<proteinExistence type="predicted"/>
<evidence type="ECO:0000313" key="2">
    <source>
        <dbReference type="EMBL" id="QDO93333.1"/>
    </source>
</evidence>
<dbReference type="AlphaFoldDB" id="A0A516GPA6"/>
<sequence>MINKAETPENYIKNLPEKRKTPISKLRQVILDHLPTGFQETMSYGMIGYVVPHKTYPRGYHTNPNLPLPFINIASQKNHIALYHYGIYANEPLLNWFTAQYAKHSKYKLDMGRICIRFKKTDDIPYALIGELVSKMTPEQWIEAYKNTLR</sequence>
<gene>
    <name evidence="2" type="ORF">FNB79_04875</name>
</gene>
<evidence type="ECO:0000313" key="3">
    <source>
        <dbReference type="Proteomes" id="UP000319209"/>
    </source>
</evidence>
<dbReference type="Pfam" id="PF08818">
    <property type="entry name" value="DUF1801"/>
    <property type="match status" value="1"/>
</dbReference>
<protein>
    <submittedName>
        <fullName evidence="2">DUF1801 domain-containing protein</fullName>
    </submittedName>
</protein>
<dbReference type="EMBL" id="CP041637">
    <property type="protein sequence ID" value="QDO93333.1"/>
    <property type="molecule type" value="Genomic_DNA"/>
</dbReference>
<dbReference type="Gene3D" id="3.90.1150.200">
    <property type="match status" value="1"/>
</dbReference>
<dbReference type="KEGG" id="fop:FNB79_04875"/>
<name>A0A516GPA6_9FLAO</name>
<dbReference type="InterPro" id="IPR014922">
    <property type="entry name" value="YdhG-like"/>
</dbReference>
<dbReference type="Proteomes" id="UP000319209">
    <property type="component" value="Chromosome"/>
</dbReference>
<organism evidence="2 3">
    <name type="scientific">Formosa sediminum</name>
    <dbReference type="NCBI Taxonomy" id="2594004"/>
    <lineage>
        <taxon>Bacteria</taxon>
        <taxon>Pseudomonadati</taxon>
        <taxon>Bacteroidota</taxon>
        <taxon>Flavobacteriia</taxon>
        <taxon>Flavobacteriales</taxon>
        <taxon>Flavobacteriaceae</taxon>
        <taxon>Formosa</taxon>
    </lineage>
</organism>
<dbReference type="RefSeq" id="WP_143380237.1">
    <property type="nucleotide sequence ID" value="NZ_CP041637.1"/>
</dbReference>
<evidence type="ECO:0000259" key="1">
    <source>
        <dbReference type="Pfam" id="PF08818"/>
    </source>
</evidence>
<feature type="domain" description="YdhG-like" evidence="1">
    <location>
        <begin position="20"/>
        <end position="135"/>
    </location>
</feature>
<reference evidence="2 3" key="1">
    <citation type="submission" date="2019-07" db="EMBL/GenBank/DDBJ databases">
        <title>Genome sequencing for Formosa sp. PS13.</title>
        <authorList>
            <person name="Park S.-J."/>
        </authorList>
    </citation>
    <scope>NUCLEOTIDE SEQUENCE [LARGE SCALE GENOMIC DNA]</scope>
    <source>
        <strain evidence="2 3">PS13</strain>
    </source>
</reference>
<keyword evidence="3" id="KW-1185">Reference proteome</keyword>
<dbReference type="SUPFAM" id="SSF159888">
    <property type="entry name" value="YdhG-like"/>
    <property type="match status" value="1"/>
</dbReference>
<accession>A0A516GPA6</accession>
<dbReference type="OrthoDB" id="9813231at2"/>